<dbReference type="OrthoDB" id="272985at2759"/>
<protein>
    <recommendedName>
        <fullName evidence="2">DNA helicase Pif1-like 2B domain-containing protein</fullName>
    </recommendedName>
</protein>
<proteinExistence type="predicted"/>
<feature type="region of interest" description="Disordered" evidence="1">
    <location>
        <begin position="71"/>
        <end position="90"/>
    </location>
</feature>
<organism evidence="3 4">
    <name type="scientific">Eumeta variegata</name>
    <name type="common">Bagworm moth</name>
    <name type="synonym">Eumeta japonica</name>
    <dbReference type="NCBI Taxonomy" id="151549"/>
    <lineage>
        <taxon>Eukaryota</taxon>
        <taxon>Metazoa</taxon>
        <taxon>Ecdysozoa</taxon>
        <taxon>Arthropoda</taxon>
        <taxon>Hexapoda</taxon>
        <taxon>Insecta</taxon>
        <taxon>Pterygota</taxon>
        <taxon>Neoptera</taxon>
        <taxon>Endopterygota</taxon>
        <taxon>Lepidoptera</taxon>
        <taxon>Glossata</taxon>
        <taxon>Ditrysia</taxon>
        <taxon>Tineoidea</taxon>
        <taxon>Psychidae</taxon>
        <taxon>Oiketicinae</taxon>
        <taxon>Eumeta</taxon>
    </lineage>
</organism>
<dbReference type="AlphaFoldDB" id="A0A4C1Z596"/>
<gene>
    <name evidence="3" type="ORF">EVAR_56297_1</name>
</gene>
<evidence type="ECO:0000313" key="3">
    <source>
        <dbReference type="EMBL" id="GBP81827.1"/>
    </source>
</evidence>
<evidence type="ECO:0000259" key="2">
    <source>
        <dbReference type="Pfam" id="PF21530"/>
    </source>
</evidence>
<keyword evidence="4" id="KW-1185">Reference proteome</keyword>
<dbReference type="Proteomes" id="UP000299102">
    <property type="component" value="Unassembled WGS sequence"/>
</dbReference>
<evidence type="ECO:0000313" key="4">
    <source>
        <dbReference type="Proteomes" id="UP000299102"/>
    </source>
</evidence>
<dbReference type="EMBL" id="BGZK01001533">
    <property type="protein sequence ID" value="GBP81827.1"/>
    <property type="molecule type" value="Genomic_DNA"/>
</dbReference>
<name>A0A4C1Z596_EUMVA</name>
<sequence length="121" mass="13054">MPPHELIEKVEALVILLRNLNSPKLCNGTRIMIESVEKPVTEVTILIGCAGGRGGAPLVCAAGRLRSNNLKDMTGAPREPGLRNNSSAAWEETKMKRGRCSGSGYSGTFIRPSRRVLLVVI</sequence>
<evidence type="ECO:0000256" key="1">
    <source>
        <dbReference type="SAM" id="MobiDB-lite"/>
    </source>
</evidence>
<accession>A0A4C1Z596</accession>
<comment type="caution">
    <text evidence="3">The sequence shown here is derived from an EMBL/GenBank/DDBJ whole genome shotgun (WGS) entry which is preliminary data.</text>
</comment>
<dbReference type="Pfam" id="PF21530">
    <property type="entry name" value="Pif1_2B_dom"/>
    <property type="match status" value="1"/>
</dbReference>
<dbReference type="InterPro" id="IPR049163">
    <property type="entry name" value="Pif1-like_2B_dom"/>
</dbReference>
<feature type="domain" description="DNA helicase Pif1-like 2B" evidence="2">
    <location>
        <begin position="1"/>
        <end position="33"/>
    </location>
</feature>
<reference evidence="3 4" key="1">
    <citation type="journal article" date="2019" name="Commun. Biol.">
        <title>The bagworm genome reveals a unique fibroin gene that provides high tensile strength.</title>
        <authorList>
            <person name="Kono N."/>
            <person name="Nakamura H."/>
            <person name="Ohtoshi R."/>
            <person name="Tomita M."/>
            <person name="Numata K."/>
            <person name="Arakawa K."/>
        </authorList>
    </citation>
    <scope>NUCLEOTIDE SEQUENCE [LARGE SCALE GENOMIC DNA]</scope>
</reference>